<dbReference type="InterPro" id="IPR058669">
    <property type="entry name" value="TPR_IPO7/11-like"/>
</dbReference>
<dbReference type="GO" id="GO:0006606">
    <property type="term" value="P:protein import into nucleus"/>
    <property type="evidence" value="ECO:0007669"/>
    <property type="project" value="TreeGrafter"/>
</dbReference>
<dbReference type="OrthoDB" id="361693at2759"/>
<gene>
    <name evidence="6" type="ORF">PSFLO_03974</name>
</gene>
<protein>
    <submittedName>
        <fullName evidence="6">Related to Importin 11</fullName>
    </submittedName>
</protein>
<dbReference type="PROSITE" id="PS50166">
    <property type="entry name" value="IMPORTIN_B_NT"/>
    <property type="match status" value="1"/>
</dbReference>
<dbReference type="InterPro" id="IPR016024">
    <property type="entry name" value="ARM-type_fold"/>
</dbReference>
<dbReference type="AlphaFoldDB" id="A0A5C3F3I5"/>
<dbReference type="GO" id="GO:0031267">
    <property type="term" value="F:small GTPase binding"/>
    <property type="evidence" value="ECO:0007669"/>
    <property type="project" value="InterPro"/>
</dbReference>
<dbReference type="EMBL" id="OOIP01000010">
    <property type="protein sequence ID" value="SPO38496.1"/>
    <property type="molecule type" value="Genomic_DNA"/>
</dbReference>
<dbReference type="GO" id="GO:0005635">
    <property type="term" value="C:nuclear envelope"/>
    <property type="evidence" value="ECO:0007669"/>
    <property type="project" value="TreeGrafter"/>
</dbReference>
<name>A0A5C3F3I5_9BASI</name>
<evidence type="ECO:0000313" key="7">
    <source>
        <dbReference type="Proteomes" id="UP000323386"/>
    </source>
</evidence>
<dbReference type="Gene3D" id="1.25.10.10">
    <property type="entry name" value="Leucine-rich Repeat Variant"/>
    <property type="match status" value="1"/>
</dbReference>
<evidence type="ECO:0000313" key="6">
    <source>
        <dbReference type="EMBL" id="SPO38496.1"/>
    </source>
</evidence>
<dbReference type="Pfam" id="PF03810">
    <property type="entry name" value="IBN_N"/>
    <property type="match status" value="1"/>
</dbReference>
<sequence>MSDAAAAVQAVVQVLTLAVSQDPAQLSRANQQLEEWEREPRFWLILLQIAFDRDHSTADATATATTAHHAIRTLAIIRFKNGVDKFWRSRVVARVTVTIPADVKHQIRHALFQCLYEPDRTIALQAAVAISRIARNDYPRDWPDLFTNLQRAMVDAHAALERLGPAPLAPSTEDPASHSARLLNTTILMRAADVCAKTLKELESVKILAGKMRMTELSRELLPSLHPIFQQYFAETFSLPRPRASPSASSSASPSTSTTTSAAPADLASLSAWASAPLRAEQVRTSHLLLKAISRLAVADMGMISRTASAEGGNSENRALAFFRSTPHALQTLKDTRLAYLGLLRSSSTSSSSLPSSSSSSSMAGGTSLLAALTKHLHSFGKFFLSLIQKDKGKAAFWDGWTDVVGWYWVQAKDVSPDSLAVPRDRYADHGALIDYPPRFVVQALVLLKKSLVEWKGKPEAGVFGSQPFAIEATDVLVRKLMRLNADDLERWQADPEEWSVGEEQENYELDIRPAAERTLMVLAQHTKPIGVVGEHLWKHLEATAALSPDALDDVLTRDAVYAAVGRCRDYLCRPGGPDGDDDGDDVPTANQRMGRVIAERLIPEARLESSASPLWIVVRRRIAWLLWEWSEQVLVESRPAVYALLVELLSDVPGRTDVAVRLASARCIAALADALEFDADGFMPYLSDALQSLATLAAASELHEMESIKTCTDSLSVLIERMGPRVAPHSDALVDLVPMLWQQEDPDCKAKPSVIVFISKILRAIELLPAEGQTAALTAKLHGVVAPIVRDSLSPAVSHLLAKDALSLLYVRALHSTATMTPPLLHVLELAKDLIAQPDYCVEICRAIEEVSMLSPLAMLETYGRDILSAFAAILADPSSPMVLAPVAALDTLVQALAGLPNWLEVRDTWMQVLDSTGIVTALVGCLLHTKESASIATHFVGLVCRIAFYAPGASFLGLIRSASRHAHMASTYPDSTLIWPPLVSLVCQRFENMASARKRKVTALGLAALLDAAVVEQGVSPGNADTREVFAKVPDMIAVWSEAVAEIRESRSNDFSKYTRPTSPIASMELDAFFDDDDDLGGGSGGGWLEDTSPGSARARHIALSDRALTVSLAAHLSEVLTRAQTQDATGSFAAVMQTIDPLVLDMFRSDLASA</sequence>
<keyword evidence="3" id="KW-0813">Transport</keyword>
<dbReference type="SUPFAM" id="SSF48371">
    <property type="entry name" value="ARM repeat"/>
    <property type="match status" value="1"/>
</dbReference>
<keyword evidence="4" id="KW-0539">Nucleus</keyword>
<dbReference type="PANTHER" id="PTHR10997:SF7">
    <property type="entry name" value="IMPORTIN-11"/>
    <property type="match status" value="1"/>
</dbReference>
<evidence type="ECO:0000259" key="5">
    <source>
        <dbReference type="PROSITE" id="PS50166"/>
    </source>
</evidence>
<dbReference type="InterPro" id="IPR011989">
    <property type="entry name" value="ARM-like"/>
</dbReference>
<dbReference type="InterPro" id="IPR001494">
    <property type="entry name" value="Importin-beta_N"/>
</dbReference>
<dbReference type="Proteomes" id="UP000323386">
    <property type="component" value="Unassembled WGS sequence"/>
</dbReference>
<evidence type="ECO:0000256" key="3">
    <source>
        <dbReference type="ARBA" id="ARBA00022448"/>
    </source>
</evidence>
<dbReference type="PANTHER" id="PTHR10997">
    <property type="entry name" value="IMPORTIN-7, 8, 11"/>
    <property type="match status" value="1"/>
</dbReference>
<accession>A0A5C3F3I5</accession>
<comment type="subcellular location">
    <subcellularLocation>
        <location evidence="1">Nucleus</location>
    </subcellularLocation>
</comment>
<keyword evidence="7" id="KW-1185">Reference proteome</keyword>
<evidence type="ECO:0000256" key="2">
    <source>
        <dbReference type="ARBA" id="ARBA00007991"/>
    </source>
</evidence>
<comment type="similarity">
    <text evidence="2">Belongs to the importin beta family.</text>
</comment>
<reference evidence="6 7" key="1">
    <citation type="submission" date="2018-03" db="EMBL/GenBank/DDBJ databases">
        <authorList>
            <person name="Guldener U."/>
        </authorList>
    </citation>
    <scope>NUCLEOTIDE SEQUENCE [LARGE SCALE GENOMIC DNA]</scope>
    <source>
        <strain evidence="6 7">DAOM196992</strain>
    </source>
</reference>
<dbReference type="GO" id="GO:0005829">
    <property type="term" value="C:cytosol"/>
    <property type="evidence" value="ECO:0007669"/>
    <property type="project" value="TreeGrafter"/>
</dbReference>
<dbReference type="Pfam" id="PF25758">
    <property type="entry name" value="TPR_IPO11"/>
    <property type="match status" value="1"/>
</dbReference>
<dbReference type="SMART" id="SM00913">
    <property type="entry name" value="IBN_N"/>
    <property type="match status" value="1"/>
</dbReference>
<organism evidence="6 7">
    <name type="scientific">Pseudozyma flocculosa</name>
    <dbReference type="NCBI Taxonomy" id="84751"/>
    <lineage>
        <taxon>Eukaryota</taxon>
        <taxon>Fungi</taxon>
        <taxon>Dikarya</taxon>
        <taxon>Basidiomycota</taxon>
        <taxon>Ustilaginomycotina</taxon>
        <taxon>Ustilaginomycetes</taxon>
        <taxon>Ustilaginales</taxon>
        <taxon>Ustilaginaceae</taxon>
        <taxon>Pseudozyma</taxon>
    </lineage>
</organism>
<evidence type="ECO:0000256" key="1">
    <source>
        <dbReference type="ARBA" id="ARBA00004123"/>
    </source>
</evidence>
<proteinExistence type="inferred from homology"/>
<feature type="domain" description="Importin N-terminal" evidence="5">
    <location>
        <begin position="29"/>
        <end position="117"/>
    </location>
</feature>
<evidence type="ECO:0000256" key="4">
    <source>
        <dbReference type="ARBA" id="ARBA00023242"/>
    </source>
</evidence>